<gene>
    <name evidence="1" type="ORF">CFBP5506_06540</name>
</gene>
<dbReference type="RefSeq" id="WP_236760832.1">
    <property type="nucleotide sequence ID" value="NZ_CP122962.1"/>
</dbReference>
<protein>
    <submittedName>
        <fullName evidence="1">Uncharacterized protein</fullName>
    </submittedName>
</protein>
<reference evidence="1" key="1">
    <citation type="submission" date="2019-04" db="EMBL/GenBank/DDBJ databases">
        <authorList>
            <person name="Chiang H.-Y."/>
            <person name="Huang Y.-Y."/>
            <person name="Chou L."/>
            <person name="Lai E.-M."/>
            <person name="Kuo C.-H."/>
        </authorList>
    </citation>
    <scope>NUCLEOTIDE SEQUENCE</scope>
    <source>
        <strain evidence="1">CFBP5506</strain>
    </source>
</reference>
<organism evidence="1 2">
    <name type="scientific">Agrobacterium tumefaciens</name>
    <dbReference type="NCBI Taxonomy" id="358"/>
    <lineage>
        <taxon>Bacteria</taxon>
        <taxon>Pseudomonadati</taxon>
        <taxon>Pseudomonadota</taxon>
        <taxon>Alphaproteobacteria</taxon>
        <taxon>Hyphomicrobiales</taxon>
        <taxon>Rhizobiaceae</taxon>
        <taxon>Rhizobium/Agrobacterium group</taxon>
        <taxon>Agrobacterium</taxon>
        <taxon>Agrobacterium tumefaciens complex</taxon>
    </lineage>
</organism>
<evidence type="ECO:0000313" key="2">
    <source>
        <dbReference type="Proteomes" id="UP000305410"/>
    </source>
</evidence>
<name>A0AAF0GZK8_AGRTU</name>
<reference evidence="1" key="2">
    <citation type="submission" date="2023-04" db="EMBL/GenBank/DDBJ databases">
        <title>Complete genome sequence of Agrobacterium salinitolerans CFBP5506.</title>
        <authorList>
            <person name="Yen H.-C."/>
            <person name="Yan X.-H."/>
            <person name="Lai E.-M."/>
            <person name="Kuo C.-H."/>
        </authorList>
    </citation>
    <scope>NUCLEOTIDE SEQUENCE</scope>
    <source>
        <strain evidence="1">CFBP5506</strain>
    </source>
</reference>
<accession>A0AAF0GZK8</accession>
<evidence type="ECO:0000313" key="1">
    <source>
        <dbReference type="EMBL" id="WGM60484.1"/>
    </source>
</evidence>
<proteinExistence type="predicted"/>
<dbReference type="Proteomes" id="UP000305410">
    <property type="component" value="Chromosome Circular"/>
</dbReference>
<dbReference type="EMBL" id="CP122962">
    <property type="protein sequence ID" value="WGM60484.1"/>
    <property type="molecule type" value="Genomic_DNA"/>
</dbReference>
<sequence length="50" mass="5767">MRRDFRAVDDLAKGATCSAALILFIDYGVSWSVCRMPLTSWHKMEFGREK</sequence>
<dbReference type="AlphaFoldDB" id="A0AAF0GZK8"/>